<evidence type="ECO:0000313" key="3">
    <source>
        <dbReference type="Proteomes" id="UP001218188"/>
    </source>
</evidence>
<name>A0AAD6SUL0_9AGAR</name>
<dbReference type="EMBL" id="JARJCM010000060">
    <property type="protein sequence ID" value="KAJ7034065.1"/>
    <property type="molecule type" value="Genomic_DNA"/>
</dbReference>
<evidence type="ECO:0000313" key="2">
    <source>
        <dbReference type="EMBL" id="KAJ7034065.1"/>
    </source>
</evidence>
<reference evidence="2" key="1">
    <citation type="submission" date="2023-03" db="EMBL/GenBank/DDBJ databases">
        <title>Massive genome expansion in bonnet fungi (Mycena s.s.) driven by repeated elements and novel gene families across ecological guilds.</title>
        <authorList>
            <consortium name="Lawrence Berkeley National Laboratory"/>
            <person name="Harder C.B."/>
            <person name="Miyauchi S."/>
            <person name="Viragh M."/>
            <person name="Kuo A."/>
            <person name="Thoen E."/>
            <person name="Andreopoulos B."/>
            <person name="Lu D."/>
            <person name="Skrede I."/>
            <person name="Drula E."/>
            <person name="Henrissat B."/>
            <person name="Morin E."/>
            <person name="Kohler A."/>
            <person name="Barry K."/>
            <person name="LaButti K."/>
            <person name="Morin E."/>
            <person name="Salamov A."/>
            <person name="Lipzen A."/>
            <person name="Mereny Z."/>
            <person name="Hegedus B."/>
            <person name="Baldrian P."/>
            <person name="Stursova M."/>
            <person name="Weitz H."/>
            <person name="Taylor A."/>
            <person name="Grigoriev I.V."/>
            <person name="Nagy L.G."/>
            <person name="Martin F."/>
            <person name="Kauserud H."/>
        </authorList>
    </citation>
    <scope>NUCLEOTIDE SEQUENCE</scope>
    <source>
        <strain evidence="2">CBHHK200</strain>
    </source>
</reference>
<proteinExistence type="predicted"/>
<comment type="caution">
    <text evidence="2">The sequence shown here is derived from an EMBL/GenBank/DDBJ whole genome shotgun (WGS) entry which is preliminary data.</text>
</comment>
<accession>A0AAD6SUL0</accession>
<keyword evidence="3" id="KW-1185">Reference proteome</keyword>
<dbReference type="AlphaFoldDB" id="A0AAD6SUL0"/>
<protein>
    <submittedName>
        <fullName evidence="2">Uncharacterized protein</fullName>
    </submittedName>
</protein>
<gene>
    <name evidence="2" type="ORF">C8F04DRAFT_1351747</name>
</gene>
<feature type="region of interest" description="Disordered" evidence="1">
    <location>
        <begin position="189"/>
        <end position="210"/>
    </location>
</feature>
<organism evidence="2 3">
    <name type="scientific">Mycena alexandri</name>
    <dbReference type="NCBI Taxonomy" id="1745969"/>
    <lineage>
        <taxon>Eukaryota</taxon>
        <taxon>Fungi</taxon>
        <taxon>Dikarya</taxon>
        <taxon>Basidiomycota</taxon>
        <taxon>Agaricomycotina</taxon>
        <taxon>Agaricomycetes</taxon>
        <taxon>Agaricomycetidae</taxon>
        <taxon>Agaricales</taxon>
        <taxon>Marasmiineae</taxon>
        <taxon>Mycenaceae</taxon>
        <taxon>Mycena</taxon>
    </lineage>
</organism>
<sequence length="240" mass="27138">MDSKTLNPSAFTFLGFSAGKVWPTPEPNTAFRFGVRASSRLNRTLNRKKLCAEFMPLYPKAPEATLDATDATTSFFPENTNFAQVRIRSNAEPNLNLRSGSGFRGWLNRTWRSSSAFREMCHELEPNRTLPALIWIPVVEIYPKQEVVQSEAMTWSWYQEYCGSSTIIFSLDCQVRCSGQDYSQAPQDLRSAKKKLKRRQRPEDRDQPVAYFLGNGGTATALTVTVTRRKIGNATDIPLP</sequence>
<evidence type="ECO:0000256" key="1">
    <source>
        <dbReference type="SAM" id="MobiDB-lite"/>
    </source>
</evidence>
<dbReference type="Proteomes" id="UP001218188">
    <property type="component" value="Unassembled WGS sequence"/>
</dbReference>